<accession>A0ABP0L2F5</accession>
<feature type="non-terminal residue" evidence="1">
    <location>
        <position position="66"/>
    </location>
</feature>
<dbReference type="EMBL" id="CAXAMM010014291">
    <property type="protein sequence ID" value="CAK9033343.1"/>
    <property type="molecule type" value="Genomic_DNA"/>
</dbReference>
<keyword evidence="2" id="KW-1185">Reference proteome</keyword>
<feature type="non-terminal residue" evidence="1">
    <location>
        <position position="1"/>
    </location>
</feature>
<proteinExistence type="predicted"/>
<sequence>VLPDFQSTDLAETGEKLQVHLVEMTKTQLETKQTIQAVLSLEKEPATVEAERQQWQDAEAALESAK</sequence>
<reference evidence="1 2" key="1">
    <citation type="submission" date="2024-02" db="EMBL/GenBank/DDBJ databases">
        <authorList>
            <person name="Chen Y."/>
            <person name="Shah S."/>
            <person name="Dougan E. K."/>
            <person name="Thang M."/>
            <person name="Chan C."/>
        </authorList>
    </citation>
    <scope>NUCLEOTIDE SEQUENCE [LARGE SCALE GENOMIC DNA]</scope>
</reference>
<gene>
    <name evidence="1" type="ORF">SCF082_LOCUS20452</name>
</gene>
<name>A0ABP0L2F5_9DINO</name>
<protein>
    <submittedName>
        <fullName evidence="1">Uncharacterized protein</fullName>
    </submittedName>
</protein>
<organism evidence="1 2">
    <name type="scientific">Durusdinium trenchii</name>
    <dbReference type="NCBI Taxonomy" id="1381693"/>
    <lineage>
        <taxon>Eukaryota</taxon>
        <taxon>Sar</taxon>
        <taxon>Alveolata</taxon>
        <taxon>Dinophyceae</taxon>
        <taxon>Suessiales</taxon>
        <taxon>Symbiodiniaceae</taxon>
        <taxon>Durusdinium</taxon>
    </lineage>
</organism>
<evidence type="ECO:0000313" key="2">
    <source>
        <dbReference type="Proteomes" id="UP001642464"/>
    </source>
</evidence>
<evidence type="ECO:0000313" key="1">
    <source>
        <dbReference type="EMBL" id="CAK9033343.1"/>
    </source>
</evidence>
<dbReference type="Proteomes" id="UP001642464">
    <property type="component" value="Unassembled WGS sequence"/>
</dbReference>
<comment type="caution">
    <text evidence="1">The sequence shown here is derived from an EMBL/GenBank/DDBJ whole genome shotgun (WGS) entry which is preliminary data.</text>
</comment>